<protein>
    <submittedName>
        <fullName evidence="1">Uncharacterized protein</fullName>
    </submittedName>
</protein>
<accession>A0A5N5TJS5</accession>
<keyword evidence="2" id="KW-1185">Reference proteome</keyword>
<dbReference type="Proteomes" id="UP000326759">
    <property type="component" value="Unassembled WGS sequence"/>
</dbReference>
<proteinExistence type="predicted"/>
<dbReference type="EMBL" id="SEYY01000834">
    <property type="protein sequence ID" value="KAB7506406.1"/>
    <property type="molecule type" value="Genomic_DNA"/>
</dbReference>
<comment type="caution">
    <text evidence="1">The sequence shown here is derived from an EMBL/GenBank/DDBJ whole genome shotgun (WGS) entry which is preliminary data.</text>
</comment>
<reference evidence="1 2" key="1">
    <citation type="journal article" date="2019" name="PLoS Biol.">
        <title>Sex chromosomes control vertical transmission of feminizing Wolbachia symbionts in an isopod.</title>
        <authorList>
            <person name="Becking T."/>
            <person name="Chebbi M.A."/>
            <person name="Giraud I."/>
            <person name="Moumen B."/>
            <person name="Laverre T."/>
            <person name="Caubet Y."/>
            <person name="Peccoud J."/>
            <person name="Gilbert C."/>
            <person name="Cordaux R."/>
        </authorList>
    </citation>
    <scope>NUCLEOTIDE SEQUENCE [LARGE SCALE GENOMIC DNA]</scope>
    <source>
        <strain evidence="1">ANa2</strain>
        <tissue evidence="1">Whole body excluding digestive tract and cuticle</tissue>
    </source>
</reference>
<evidence type="ECO:0000313" key="2">
    <source>
        <dbReference type="Proteomes" id="UP000326759"/>
    </source>
</evidence>
<organism evidence="1 2">
    <name type="scientific">Armadillidium nasatum</name>
    <dbReference type="NCBI Taxonomy" id="96803"/>
    <lineage>
        <taxon>Eukaryota</taxon>
        <taxon>Metazoa</taxon>
        <taxon>Ecdysozoa</taxon>
        <taxon>Arthropoda</taxon>
        <taxon>Crustacea</taxon>
        <taxon>Multicrustacea</taxon>
        <taxon>Malacostraca</taxon>
        <taxon>Eumalacostraca</taxon>
        <taxon>Peracarida</taxon>
        <taxon>Isopoda</taxon>
        <taxon>Oniscidea</taxon>
        <taxon>Crinocheta</taxon>
        <taxon>Armadillidiidae</taxon>
        <taxon>Armadillidium</taxon>
    </lineage>
</organism>
<sequence>MPSSYQQIFEYFEVGNLELMLTEIIPYKIPVLYKGSTIYTCRWMNFNIWQVSG</sequence>
<dbReference type="OrthoDB" id="10316252at2759"/>
<gene>
    <name evidence="1" type="ORF">Anas_08503</name>
</gene>
<name>A0A5N5TJS5_9CRUS</name>
<evidence type="ECO:0000313" key="1">
    <source>
        <dbReference type="EMBL" id="KAB7506406.1"/>
    </source>
</evidence>
<dbReference type="AlphaFoldDB" id="A0A5N5TJS5"/>